<keyword evidence="2" id="KW-1185">Reference proteome</keyword>
<protein>
    <submittedName>
        <fullName evidence="1">Uncharacterized protein</fullName>
    </submittedName>
</protein>
<dbReference type="GO" id="GO:0004190">
    <property type="term" value="F:aspartic-type endopeptidase activity"/>
    <property type="evidence" value="ECO:0007669"/>
    <property type="project" value="InterPro"/>
</dbReference>
<dbReference type="InterPro" id="IPR001969">
    <property type="entry name" value="Aspartic_peptidase_AS"/>
</dbReference>
<evidence type="ECO:0000313" key="2">
    <source>
        <dbReference type="Proteomes" id="UP000030764"/>
    </source>
</evidence>
<evidence type="ECO:0000313" key="1">
    <source>
        <dbReference type="EMBL" id="KFD46120.1"/>
    </source>
</evidence>
<reference evidence="1 2" key="1">
    <citation type="journal article" date="2014" name="Nat. Genet.">
        <title>Genome and transcriptome of the porcine whipworm Trichuris suis.</title>
        <authorList>
            <person name="Jex A.R."/>
            <person name="Nejsum P."/>
            <person name="Schwarz E.M."/>
            <person name="Hu L."/>
            <person name="Young N.D."/>
            <person name="Hall R.S."/>
            <person name="Korhonen P.K."/>
            <person name="Liao S."/>
            <person name="Thamsborg S."/>
            <person name="Xia J."/>
            <person name="Xu P."/>
            <person name="Wang S."/>
            <person name="Scheerlinck J.P."/>
            <person name="Hofmann A."/>
            <person name="Sternberg P.W."/>
            <person name="Wang J."/>
            <person name="Gasser R.B."/>
        </authorList>
    </citation>
    <scope>NUCLEOTIDE SEQUENCE [LARGE SCALE GENOMIC DNA]</scope>
    <source>
        <strain evidence="1">DCEP-RM93M</strain>
    </source>
</reference>
<organism evidence="1 2">
    <name type="scientific">Trichuris suis</name>
    <name type="common">pig whipworm</name>
    <dbReference type="NCBI Taxonomy" id="68888"/>
    <lineage>
        <taxon>Eukaryota</taxon>
        <taxon>Metazoa</taxon>
        <taxon>Ecdysozoa</taxon>
        <taxon>Nematoda</taxon>
        <taxon>Enoplea</taxon>
        <taxon>Dorylaimia</taxon>
        <taxon>Trichinellida</taxon>
        <taxon>Trichuridae</taxon>
        <taxon>Trichuris</taxon>
    </lineage>
</organism>
<dbReference type="PROSITE" id="PS00141">
    <property type="entry name" value="ASP_PROTEASE"/>
    <property type="match status" value="1"/>
</dbReference>
<dbReference type="EMBL" id="KL363393">
    <property type="protein sequence ID" value="KFD46120.1"/>
    <property type="molecule type" value="Genomic_DNA"/>
</dbReference>
<proteinExistence type="predicted"/>
<dbReference type="GO" id="GO:0006508">
    <property type="term" value="P:proteolysis"/>
    <property type="evidence" value="ECO:0007669"/>
    <property type="project" value="InterPro"/>
</dbReference>
<sequence length="168" mass="18496">MEELTLNELVAQARAIMVNETPIREKNADLAAVAAEASLRIASRKPAIQCHACGGANIARECPTRNSVMRSVRLRKMINAWRARLSQDDDPLTSAPSMIRETRAGRGVCTDFLPPLTKALPDVLMKVDGVQRRALVDTGSTRCITYAPCCRSWPKEQIHVTTVSGRQL</sequence>
<dbReference type="AlphaFoldDB" id="A0A085LMC4"/>
<accession>A0A085LMC4</accession>
<name>A0A085LMC4_9BILA</name>
<gene>
    <name evidence="1" type="ORF">M513_13015</name>
</gene>
<dbReference type="Proteomes" id="UP000030764">
    <property type="component" value="Unassembled WGS sequence"/>
</dbReference>